<feature type="non-terminal residue" evidence="7">
    <location>
        <position position="1"/>
    </location>
</feature>
<sequence length="111" mass="12158">VPPQVVSAANGTTNDCQANRTVTLMPTMDSRLYMLCLLPFVVLLSFIQNLKVLSIFSMLANVAMLVSLVVIYQYIVRDIPDPSDLPLAAAWNTYPLFFGTAIFAFEGIGVV</sequence>
<keyword evidence="3 5" id="KW-1133">Transmembrane helix</keyword>
<dbReference type="AlphaFoldDB" id="A0A851NFP4"/>
<protein>
    <submittedName>
        <fullName evidence="7">S36A1 protein</fullName>
    </submittedName>
</protein>
<feature type="transmembrane region" description="Helical" evidence="5">
    <location>
        <begin position="30"/>
        <end position="47"/>
    </location>
</feature>
<evidence type="ECO:0000256" key="3">
    <source>
        <dbReference type="ARBA" id="ARBA00022989"/>
    </source>
</evidence>
<dbReference type="InterPro" id="IPR013057">
    <property type="entry name" value="AA_transpt_TM"/>
</dbReference>
<dbReference type="Pfam" id="PF01490">
    <property type="entry name" value="Aa_trans"/>
    <property type="match status" value="1"/>
</dbReference>
<reference evidence="7" key="1">
    <citation type="submission" date="2019-09" db="EMBL/GenBank/DDBJ databases">
        <title>Bird 10,000 Genomes (B10K) Project - Family phase.</title>
        <authorList>
            <person name="Zhang G."/>
        </authorList>
    </citation>
    <scope>NUCLEOTIDE SEQUENCE</scope>
    <source>
        <strain evidence="7">B10K-DU-001-08</strain>
        <tissue evidence="7">Muscle</tissue>
    </source>
</reference>
<proteinExistence type="predicted"/>
<keyword evidence="2 5" id="KW-0812">Transmembrane</keyword>
<feature type="transmembrane region" description="Helical" evidence="5">
    <location>
        <begin position="54"/>
        <end position="75"/>
    </location>
</feature>
<dbReference type="GO" id="GO:0016020">
    <property type="term" value="C:membrane"/>
    <property type="evidence" value="ECO:0007669"/>
    <property type="project" value="UniProtKB-SubCell"/>
</dbReference>
<gene>
    <name evidence="7" type="primary">Slc36a1</name>
    <name evidence="7" type="ORF">PENPIL_R01773</name>
</gene>
<organism evidence="7 8">
    <name type="scientific">Penelope pileata</name>
    <dbReference type="NCBI Taxonomy" id="1118817"/>
    <lineage>
        <taxon>Eukaryota</taxon>
        <taxon>Metazoa</taxon>
        <taxon>Chordata</taxon>
        <taxon>Craniata</taxon>
        <taxon>Vertebrata</taxon>
        <taxon>Euteleostomi</taxon>
        <taxon>Archelosauria</taxon>
        <taxon>Archosauria</taxon>
        <taxon>Dinosauria</taxon>
        <taxon>Saurischia</taxon>
        <taxon>Theropoda</taxon>
        <taxon>Coelurosauria</taxon>
        <taxon>Aves</taxon>
        <taxon>Neognathae</taxon>
        <taxon>Galloanserae</taxon>
        <taxon>Galliformes</taxon>
        <taxon>Cracidae</taxon>
        <taxon>Penelope</taxon>
    </lineage>
</organism>
<feature type="domain" description="Amino acid transporter transmembrane" evidence="6">
    <location>
        <begin position="26"/>
        <end position="111"/>
    </location>
</feature>
<feature type="non-terminal residue" evidence="7">
    <location>
        <position position="111"/>
    </location>
</feature>
<evidence type="ECO:0000259" key="6">
    <source>
        <dbReference type="Pfam" id="PF01490"/>
    </source>
</evidence>
<evidence type="ECO:0000313" key="7">
    <source>
        <dbReference type="EMBL" id="NXC39017.1"/>
    </source>
</evidence>
<evidence type="ECO:0000256" key="2">
    <source>
        <dbReference type="ARBA" id="ARBA00022692"/>
    </source>
</evidence>
<evidence type="ECO:0000256" key="5">
    <source>
        <dbReference type="SAM" id="Phobius"/>
    </source>
</evidence>
<feature type="transmembrane region" description="Helical" evidence="5">
    <location>
        <begin position="87"/>
        <end position="105"/>
    </location>
</feature>
<dbReference type="OrthoDB" id="1684102at2759"/>
<evidence type="ECO:0000256" key="4">
    <source>
        <dbReference type="ARBA" id="ARBA00023136"/>
    </source>
</evidence>
<dbReference type="Proteomes" id="UP000613066">
    <property type="component" value="Unassembled WGS sequence"/>
</dbReference>
<evidence type="ECO:0000256" key="1">
    <source>
        <dbReference type="ARBA" id="ARBA00004370"/>
    </source>
</evidence>
<name>A0A851NFP4_9GALL</name>
<comment type="subcellular location">
    <subcellularLocation>
        <location evidence="1">Membrane</location>
    </subcellularLocation>
</comment>
<keyword evidence="8" id="KW-1185">Reference proteome</keyword>
<evidence type="ECO:0000313" key="8">
    <source>
        <dbReference type="Proteomes" id="UP000613066"/>
    </source>
</evidence>
<keyword evidence="4 5" id="KW-0472">Membrane</keyword>
<accession>A0A851NFP4</accession>
<dbReference type="EMBL" id="WBMW01000786">
    <property type="protein sequence ID" value="NXC39017.1"/>
    <property type="molecule type" value="Genomic_DNA"/>
</dbReference>
<comment type="caution">
    <text evidence="7">The sequence shown here is derived from an EMBL/GenBank/DDBJ whole genome shotgun (WGS) entry which is preliminary data.</text>
</comment>